<keyword evidence="3" id="KW-1185">Reference proteome</keyword>
<evidence type="ECO:0000313" key="2">
    <source>
        <dbReference type="EMBL" id="GAA4300470.1"/>
    </source>
</evidence>
<name>A0ABP8FCI0_9BACT</name>
<keyword evidence="1" id="KW-0812">Transmembrane</keyword>
<evidence type="ECO:0000256" key="1">
    <source>
        <dbReference type="SAM" id="Phobius"/>
    </source>
</evidence>
<keyword evidence="1" id="KW-1133">Transmembrane helix</keyword>
<dbReference type="Proteomes" id="UP001501844">
    <property type="component" value="Unassembled WGS sequence"/>
</dbReference>
<feature type="transmembrane region" description="Helical" evidence="1">
    <location>
        <begin position="86"/>
        <end position="105"/>
    </location>
</feature>
<proteinExistence type="predicted"/>
<dbReference type="EMBL" id="BAABGX010000001">
    <property type="protein sequence ID" value="GAA4300470.1"/>
    <property type="molecule type" value="Genomic_DNA"/>
</dbReference>
<evidence type="ECO:0008006" key="4">
    <source>
        <dbReference type="Google" id="ProtNLM"/>
    </source>
</evidence>
<feature type="transmembrane region" description="Helical" evidence="1">
    <location>
        <begin position="55"/>
        <end position="74"/>
    </location>
</feature>
<accession>A0ABP8FCI0</accession>
<comment type="caution">
    <text evidence="2">The sequence shown here is derived from an EMBL/GenBank/DDBJ whole genome shotgun (WGS) entry which is preliminary data.</text>
</comment>
<feature type="transmembrane region" description="Helical" evidence="1">
    <location>
        <begin position="12"/>
        <end position="35"/>
    </location>
</feature>
<reference evidence="3" key="1">
    <citation type="journal article" date="2019" name="Int. J. Syst. Evol. Microbiol.">
        <title>The Global Catalogue of Microorganisms (GCM) 10K type strain sequencing project: providing services to taxonomists for standard genome sequencing and annotation.</title>
        <authorList>
            <consortium name="The Broad Institute Genomics Platform"/>
            <consortium name="The Broad Institute Genome Sequencing Center for Infectious Disease"/>
            <person name="Wu L."/>
            <person name="Ma J."/>
        </authorList>
    </citation>
    <scope>NUCLEOTIDE SEQUENCE [LARGE SCALE GENOMIC DNA]</scope>
    <source>
        <strain evidence="3">JCM 17917</strain>
    </source>
</reference>
<feature type="transmembrane region" description="Helical" evidence="1">
    <location>
        <begin position="111"/>
        <end position="129"/>
    </location>
</feature>
<organism evidence="2 3">
    <name type="scientific">Nibribacter koreensis</name>
    <dbReference type="NCBI Taxonomy" id="1084519"/>
    <lineage>
        <taxon>Bacteria</taxon>
        <taxon>Pseudomonadati</taxon>
        <taxon>Bacteroidota</taxon>
        <taxon>Cytophagia</taxon>
        <taxon>Cytophagales</taxon>
        <taxon>Hymenobacteraceae</taxon>
        <taxon>Nibribacter</taxon>
    </lineage>
</organism>
<sequence>MSHFFSKAVAGWGLLAILLLTILFHGLVLVGIIPYEIVWGGRLKSQEQMLTFETVSILINVCMVTMVAMYLGSIRRWVPMAFLKGMLWAMALLFLVNTVGNLFSVNSFEQMVFTPLTLLLCLFSLRLALAKEEAKPLV</sequence>
<keyword evidence="1" id="KW-0472">Membrane</keyword>
<dbReference type="RefSeq" id="WP_345163223.1">
    <property type="nucleotide sequence ID" value="NZ_BAABGX010000001.1"/>
</dbReference>
<protein>
    <recommendedName>
        <fullName evidence="4">DUF4345 domain-containing protein</fullName>
    </recommendedName>
</protein>
<gene>
    <name evidence="2" type="ORF">GCM10023183_10730</name>
</gene>
<evidence type="ECO:0000313" key="3">
    <source>
        <dbReference type="Proteomes" id="UP001501844"/>
    </source>
</evidence>